<comment type="caution">
    <text evidence="2">The sequence shown here is derived from an EMBL/GenBank/DDBJ whole genome shotgun (WGS) entry which is preliminary data.</text>
</comment>
<evidence type="ECO:0008006" key="4">
    <source>
        <dbReference type="Google" id="ProtNLM"/>
    </source>
</evidence>
<protein>
    <recommendedName>
        <fullName evidence="4">Holin</fullName>
    </recommendedName>
</protein>
<feature type="transmembrane region" description="Helical" evidence="1">
    <location>
        <begin position="79"/>
        <end position="99"/>
    </location>
</feature>
<gene>
    <name evidence="2" type="ORF">FYC77_11000</name>
</gene>
<keyword evidence="1" id="KW-0812">Transmembrane</keyword>
<reference evidence="2 3" key="1">
    <citation type="submission" date="2019-08" db="EMBL/GenBank/DDBJ databases">
        <title>Archaea genome.</title>
        <authorList>
            <person name="Kajale S."/>
            <person name="Shouche Y."/>
            <person name="Deshpande N."/>
            <person name="Sharma A."/>
        </authorList>
    </citation>
    <scope>NUCLEOTIDE SEQUENCE [LARGE SCALE GENOMIC DNA]</scope>
    <source>
        <strain evidence="2 3">ESP3B_9</strain>
    </source>
</reference>
<dbReference type="RefSeq" id="WP_149081554.1">
    <property type="nucleotide sequence ID" value="NZ_VTAW01000012.1"/>
</dbReference>
<evidence type="ECO:0000256" key="1">
    <source>
        <dbReference type="SAM" id="Phobius"/>
    </source>
</evidence>
<feature type="transmembrane region" description="Helical" evidence="1">
    <location>
        <begin position="105"/>
        <end position="123"/>
    </location>
</feature>
<dbReference type="Proteomes" id="UP000324104">
    <property type="component" value="Unassembled WGS sequence"/>
</dbReference>
<feature type="transmembrane region" description="Helical" evidence="1">
    <location>
        <begin position="20"/>
        <end position="36"/>
    </location>
</feature>
<dbReference type="AlphaFoldDB" id="A0A5D5ALV3"/>
<name>A0A5D5ALV3_9EURY</name>
<accession>A0A5D5ALV3</accession>
<dbReference type="EMBL" id="VTAW01000012">
    <property type="protein sequence ID" value="TYT61993.1"/>
    <property type="molecule type" value="Genomic_DNA"/>
</dbReference>
<keyword evidence="3" id="KW-1185">Reference proteome</keyword>
<evidence type="ECO:0000313" key="3">
    <source>
        <dbReference type="Proteomes" id="UP000324104"/>
    </source>
</evidence>
<keyword evidence="1" id="KW-0472">Membrane</keyword>
<organism evidence="2 3">
    <name type="scientific">Natrialba swarupiae</name>
    <dbReference type="NCBI Taxonomy" id="2448032"/>
    <lineage>
        <taxon>Archaea</taxon>
        <taxon>Methanobacteriati</taxon>
        <taxon>Methanobacteriota</taxon>
        <taxon>Stenosarchaea group</taxon>
        <taxon>Halobacteria</taxon>
        <taxon>Halobacteriales</taxon>
        <taxon>Natrialbaceae</taxon>
        <taxon>Natrialba</taxon>
    </lineage>
</organism>
<feature type="transmembrane region" description="Helical" evidence="1">
    <location>
        <begin position="48"/>
        <end position="67"/>
    </location>
</feature>
<sequence>MNQSSTEIDVVRGTDDQSTALRGLLIAIALTPMLLLPEPARVVVSLEVTLGAVIVGTVVGAVVSVALDPVEIQPRSDAAAVVATLVAIAVTTVFLWLVIPAEYMGTFVQFVVAFLWGSSVSSVTRHVVRPALSGSGTIVE</sequence>
<evidence type="ECO:0000313" key="2">
    <source>
        <dbReference type="EMBL" id="TYT61993.1"/>
    </source>
</evidence>
<keyword evidence="1" id="KW-1133">Transmembrane helix</keyword>
<proteinExistence type="predicted"/>